<dbReference type="Pfam" id="PF03932">
    <property type="entry name" value="CutC"/>
    <property type="match status" value="1"/>
</dbReference>
<organism evidence="3 4">
    <name type="scientific">Phenylobacterium montanum</name>
    <dbReference type="NCBI Taxonomy" id="2823693"/>
    <lineage>
        <taxon>Bacteria</taxon>
        <taxon>Pseudomonadati</taxon>
        <taxon>Pseudomonadota</taxon>
        <taxon>Alphaproteobacteria</taxon>
        <taxon>Caulobacterales</taxon>
        <taxon>Caulobacteraceae</taxon>
        <taxon>Phenylobacterium</taxon>
    </lineage>
</organism>
<reference evidence="3" key="1">
    <citation type="submission" date="2021-04" db="EMBL/GenBank/DDBJ databases">
        <title>The complete genome sequence of Caulobacter sp. S6.</title>
        <authorList>
            <person name="Tang Y."/>
            <person name="Ouyang W."/>
            <person name="Liu Q."/>
            <person name="Huang B."/>
            <person name="Guo Z."/>
            <person name="Lei P."/>
        </authorList>
    </citation>
    <scope>NUCLEOTIDE SEQUENCE</scope>
    <source>
        <strain evidence="3">S6</strain>
    </source>
</reference>
<keyword evidence="2" id="KW-0963">Cytoplasm</keyword>
<keyword evidence="4" id="KW-1185">Reference proteome</keyword>
<dbReference type="EMBL" id="CP073078">
    <property type="protein sequence ID" value="QUD87700.1"/>
    <property type="molecule type" value="Genomic_DNA"/>
</dbReference>
<dbReference type="InterPro" id="IPR005627">
    <property type="entry name" value="CutC-like"/>
</dbReference>
<accession>A0A975FYN1</accession>
<dbReference type="GO" id="GO:0005737">
    <property type="term" value="C:cytoplasm"/>
    <property type="evidence" value="ECO:0007669"/>
    <property type="project" value="UniProtKB-SubCell"/>
</dbReference>
<comment type="similarity">
    <text evidence="1 2">Belongs to the CutC family.</text>
</comment>
<comment type="caution">
    <text evidence="2">Once thought to be involved in copper homeostasis, experiments in E.coli have shown this is not the case.</text>
</comment>
<dbReference type="PANTHER" id="PTHR12598:SF0">
    <property type="entry name" value="COPPER HOMEOSTASIS PROTEIN CUTC HOMOLOG"/>
    <property type="match status" value="1"/>
</dbReference>
<dbReference type="AlphaFoldDB" id="A0A975FYN1"/>
<evidence type="ECO:0000313" key="4">
    <source>
        <dbReference type="Proteomes" id="UP000676409"/>
    </source>
</evidence>
<dbReference type="InterPro" id="IPR036822">
    <property type="entry name" value="CutC-like_dom_sf"/>
</dbReference>
<dbReference type="GO" id="GO:0005507">
    <property type="term" value="F:copper ion binding"/>
    <property type="evidence" value="ECO:0007669"/>
    <property type="project" value="TreeGrafter"/>
</dbReference>
<dbReference type="KEGG" id="caul:KCG34_22070"/>
<protein>
    <recommendedName>
        <fullName evidence="2">PF03932 family protein CutC</fullName>
    </recommendedName>
</protein>
<evidence type="ECO:0000256" key="1">
    <source>
        <dbReference type="ARBA" id="ARBA00007768"/>
    </source>
</evidence>
<gene>
    <name evidence="2" type="primary">cutC</name>
    <name evidence="3" type="ORF">KCG34_22070</name>
</gene>
<dbReference type="RefSeq" id="WP_211937750.1">
    <property type="nucleotide sequence ID" value="NZ_CP073078.1"/>
</dbReference>
<proteinExistence type="inferred from homology"/>
<dbReference type="Gene3D" id="3.20.20.380">
    <property type="entry name" value="Copper homeostasis (CutC) domain"/>
    <property type="match status" value="1"/>
</dbReference>
<dbReference type="Proteomes" id="UP000676409">
    <property type="component" value="Chromosome"/>
</dbReference>
<evidence type="ECO:0000313" key="3">
    <source>
        <dbReference type="EMBL" id="QUD87700.1"/>
    </source>
</evidence>
<dbReference type="SUPFAM" id="SSF110395">
    <property type="entry name" value="CutC-like"/>
    <property type="match status" value="1"/>
</dbReference>
<dbReference type="PANTHER" id="PTHR12598">
    <property type="entry name" value="COPPER HOMEOSTASIS PROTEIN CUTC"/>
    <property type="match status" value="1"/>
</dbReference>
<dbReference type="HAMAP" id="MF_00795">
    <property type="entry name" value="CutC"/>
    <property type="match status" value="1"/>
</dbReference>
<evidence type="ECO:0000256" key="2">
    <source>
        <dbReference type="HAMAP-Rule" id="MF_00795"/>
    </source>
</evidence>
<comment type="subcellular location">
    <subcellularLocation>
        <location evidence="2">Cytoplasm</location>
    </subcellularLocation>
</comment>
<name>A0A975FYN1_9CAUL</name>
<sequence>MSPRRLLEVCVDSPAGLVAAVQAGADRIELCSSLALQGLTPTPGLMALASRQPIPAYPMIRAHPGEFRYEARDVDVMRWDIDAARAAGLPGVVIGANTASGELDEDVLAALVEHAKGLGLTLHRAFDLVPDFARALETAIALGFERILTSGGARNALLGADRIAEFVAQAGGRIRVMAGCGVTPANIAEIVRRTGVHEVHGSFGARVYAPEGPEIPGDRAADLGFAMLDRKDTLGASVAEAAGILKTLG</sequence>